<dbReference type="Gene3D" id="3.40.50.150">
    <property type="entry name" value="Vaccinia Virus protein VP39"/>
    <property type="match status" value="1"/>
</dbReference>
<name>A0A6C0J6M1_9ZZZZ</name>
<proteinExistence type="predicted"/>
<protein>
    <recommendedName>
        <fullName evidence="1">Methyltransferase domain-containing protein</fullName>
    </recommendedName>
</protein>
<dbReference type="Pfam" id="PF13847">
    <property type="entry name" value="Methyltransf_31"/>
    <property type="match status" value="1"/>
</dbReference>
<accession>A0A6C0J6M1</accession>
<organism evidence="2">
    <name type="scientific">viral metagenome</name>
    <dbReference type="NCBI Taxonomy" id="1070528"/>
    <lineage>
        <taxon>unclassified sequences</taxon>
        <taxon>metagenomes</taxon>
        <taxon>organismal metagenomes</taxon>
    </lineage>
</organism>
<dbReference type="EMBL" id="MN740331">
    <property type="protein sequence ID" value="QHU00933.1"/>
    <property type="molecule type" value="Genomic_DNA"/>
</dbReference>
<sequence>MTRNWISYKTILSPINPIINENDIILDSGCGMSYACNDLALLYPNTTVIGITLNEHTLQLSKPDNCKVIYHNMEHKLKFKFTLCFDIYGAISYSYYPLRIIGNILDNMDVNNKIYIYCSFLGRIIDIHQSLKLFPDACNIEYIEEEERLIISKNITELPEYIRCLEFYPKSFRVNYLV</sequence>
<dbReference type="InterPro" id="IPR025714">
    <property type="entry name" value="Methyltranfer_dom"/>
</dbReference>
<dbReference type="AlphaFoldDB" id="A0A6C0J6M1"/>
<reference evidence="2" key="1">
    <citation type="journal article" date="2020" name="Nature">
        <title>Giant virus diversity and host interactions through global metagenomics.</title>
        <authorList>
            <person name="Schulz F."/>
            <person name="Roux S."/>
            <person name="Paez-Espino D."/>
            <person name="Jungbluth S."/>
            <person name="Walsh D.A."/>
            <person name="Denef V.J."/>
            <person name="McMahon K.D."/>
            <person name="Konstantinidis K.T."/>
            <person name="Eloe-Fadrosh E.A."/>
            <person name="Kyrpides N.C."/>
            <person name="Woyke T."/>
        </authorList>
    </citation>
    <scope>NUCLEOTIDE SEQUENCE</scope>
    <source>
        <strain evidence="2">GVMAG-M-3300025860-20</strain>
    </source>
</reference>
<dbReference type="InterPro" id="IPR029063">
    <property type="entry name" value="SAM-dependent_MTases_sf"/>
</dbReference>
<evidence type="ECO:0000259" key="1">
    <source>
        <dbReference type="Pfam" id="PF13847"/>
    </source>
</evidence>
<dbReference type="SUPFAM" id="SSF53335">
    <property type="entry name" value="S-adenosyl-L-methionine-dependent methyltransferases"/>
    <property type="match status" value="1"/>
</dbReference>
<feature type="domain" description="Methyltransferase" evidence="1">
    <location>
        <begin position="20"/>
        <end position="87"/>
    </location>
</feature>
<evidence type="ECO:0000313" key="2">
    <source>
        <dbReference type="EMBL" id="QHU00933.1"/>
    </source>
</evidence>